<reference evidence="3" key="3">
    <citation type="submission" date="2025-09" db="UniProtKB">
        <authorList>
            <consortium name="Ensembl"/>
        </authorList>
    </citation>
    <scope>IDENTIFICATION</scope>
    <source>
        <strain evidence="3">Isolate ISIS603380</strain>
    </source>
</reference>
<feature type="compositionally biased region" description="Basic and acidic residues" evidence="1">
    <location>
        <begin position="69"/>
        <end position="78"/>
    </location>
</feature>
<name>G3TKV8_LOXAF</name>
<dbReference type="GO" id="GO:0030054">
    <property type="term" value="C:cell junction"/>
    <property type="evidence" value="ECO:0007669"/>
    <property type="project" value="Ensembl"/>
</dbReference>
<dbReference type="Pfam" id="PF15751">
    <property type="entry name" value="FANCA_interact"/>
    <property type="match status" value="1"/>
</dbReference>
<feature type="region of interest" description="Disordered" evidence="1">
    <location>
        <begin position="58"/>
        <end position="78"/>
    </location>
</feature>
<evidence type="ECO:0000313" key="3">
    <source>
        <dbReference type="Ensembl" id="ENSLAFP00000015480.3"/>
    </source>
</evidence>
<dbReference type="AlphaFoldDB" id="G3TKV8"/>
<dbReference type="OMA" id="GECARLW"/>
<proteinExistence type="predicted"/>
<dbReference type="GO" id="GO:0016604">
    <property type="term" value="C:nuclear body"/>
    <property type="evidence" value="ECO:0007669"/>
    <property type="project" value="Ensembl"/>
</dbReference>
<feature type="compositionally biased region" description="Basic and acidic residues" evidence="1">
    <location>
        <begin position="128"/>
        <end position="142"/>
    </location>
</feature>
<dbReference type="Pfam" id="PF15750">
    <property type="entry name" value="UBZ_FAAP20"/>
    <property type="match status" value="1"/>
</dbReference>
<dbReference type="InterPro" id="IPR052689">
    <property type="entry name" value="FA_core_complex_assoc"/>
</dbReference>
<dbReference type="Ensembl" id="ENSLAFT00000018467.3">
    <property type="protein sequence ID" value="ENSLAFP00000015480.3"/>
    <property type="gene ID" value="ENSLAFG00000018467.3"/>
</dbReference>
<organism evidence="3 4">
    <name type="scientific">Loxodonta africana</name>
    <name type="common">African elephant</name>
    <dbReference type="NCBI Taxonomy" id="9785"/>
    <lineage>
        <taxon>Eukaryota</taxon>
        <taxon>Metazoa</taxon>
        <taxon>Chordata</taxon>
        <taxon>Craniata</taxon>
        <taxon>Vertebrata</taxon>
        <taxon>Euteleostomi</taxon>
        <taxon>Mammalia</taxon>
        <taxon>Eutheria</taxon>
        <taxon>Afrotheria</taxon>
        <taxon>Proboscidea</taxon>
        <taxon>Elephantidae</taxon>
        <taxon>Loxodonta</taxon>
    </lineage>
</organism>
<protein>
    <submittedName>
        <fullName evidence="3">FA core complex associated protein 20</fullName>
    </submittedName>
</protein>
<dbReference type="InterPro" id="IPR031490">
    <property type="entry name" value="UBZ2_FAAP20"/>
</dbReference>
<dbReference type="PANTHER" id="PTHR37862:SF1">
    <property type="entry name" value="FANCONI ANEMIA CORE COMPLEX-ASSOCIATED PROTEIN 20"/>
    <property type="match status" value="1"/>
</dbReference>
<gene>
    <name evidence="3" type="primary">FAAP20</name>
</gene>
<dbReference type="FunCoup" id="G3TKV8">
    <property type="interactions" value="74"/>
</dbReference>
<dbReference type="GeneTree" id="ENSGT00390000010531"/>
<dbReference type="GO" id="GO:0140036">
    <property type="term" value="F:ubiquitin-modified protein reader activity"/>
    <property type="evidence" value="ECO:0007669"/>
    <property type="project" value="Ensembl"/>
</dbReference>
<evidence type="ECO:0000313" key="4">
    <source>
        <dbReference type="Proteomes" id="UP000007646"/>
    </source>
</evidence>
<sequence length="187" mass="20371">TGGGNRPRLKLRRRRPPSEAGPPGGRPWFLQETGSRSESAEPWAELLRTVFPDVDLATAPPPLPAFPRQEPRRHPEHAAAVEVFTVGGRDFSWTPFPPVPGRGACSYRVLHGTGGGPGSPTRSPSRCPKPEPQERPLVEEKPLSVEEAPALVCCPMCQAEFSPRLSQLDIDAHLAQCLAESTDDMAW</sequence>
<dbReference type="GO" id="GO:0036297">
    <property type="term" value="P:interstrand cross-link repair"/>
    <property type="evidence" value="ECO:0007669"/>
    <property type="project" value="Ensembl"/>
</dbReference>
<evidence type="ECO:0000256" key="1">
    <source>
        <dbReference type="SAM" id="MobiDB-lite"/>
    </source>
</evidence>
<dbReference type="InterPro" id="IPR031491">
    <property type="entry name" value="FANCA_interact"/>
</dbReference>
<reference evidence="3 4" key="1">
    <citation type="submission" date="2009-06" db="EMBL/GenBank/DDBJ databases">
        <title>The Genome Sequence of Loxodonta africana (African elephant).</title>
        <authorList>
            <person name="Di Palma F."/>
            <person name="Heiman D."/>
            <person name="Young S."/>
            <person name="Johnson J."/>
            <person name="Lander E.S."/>
            <person name="Lindblad-Toh K."/>
        </authorList>
    </citation>
    <scope>NUCLEOTIDE SEQUENCE [LARGE SCALE GENOMIC DNA]</scope>
    <source>
        <strain evidence="3 4">Isolate ISIS603380</strain>
    </source>
</reference>
<feature type="domain" description="UBZ2-type" evidence="2">
    <location>
        <begin position="151"/>
        <end position="187"/>
    </location>
</feature>
<dbReference type="GO" id="GO:0043240">
    <property type="term" value="C:Fanconi anaemia nuclear complex"/>
    <property type="evidence" value="ECO:0007669"/>
    <property type="project" value="Ensembl"/>
</dbReference>
<evidence type="ECO:0000259" key="2">
    <source>
        <dbReference type="PROSITE" id="PS51906"/>
    </source>
</evidence>
<dbReference type="HOGENOM" id="CLU_122192_0_0_1"/>
<dbReference type="Proteomes" id="UP000007646">
    <property type="component" value="Unassembled WGS sequence"/>
</dbReference>
<accession>G3TKV8</accession>
<dbReference type="GO" id="GO:0043130">
    <property type="term" value="F:ubiquitin binding"/>
    <property type="evidence" value="ECO:0007669"/>
    <property type="project" value="InterPro"/>
</dbReference>
<dbReference type="STRING" id="9785.ENSLAFP00000015480"/>
<dbReference type="PANTHER" id="PTHR37862">
    <property type="entry name" value="FANCONI ANEMIA CORE COMPLEX-ASSOCIATED PROTEIN 20"/>
    <property type="match status" value="1"/>
</dbReference>
<dbReference type="GO" id="GO:0000785">
    <property type="term" value="C:chromatin"/>
    <property type="evidence" value="ECO:0007669"/>
    <property type="project" value="Ensembl"/>
</dbReference>
<dbReference type="InParanoid" id="G3TKV8"/>
<dbReference type="GO" id="GO:0019985">
    <property type="term" value="P:translesion synthesis"/>
    <property type="evidence" value="ECO:0007669"/>
    <property type="project" value="Ensembl"/>
</dbReference>
<dbReference type="eggNOG" id="ENOG502SE5R">
    <property type="taxonomic scope" value="Eukaryota"/>
</dbReference>
<dbReference type="PROSITE" id="PS51906">
    <property type="entry name" value="ZF_UBZ2"/>
    <property type="match status" value="1"/>
</dbReference>
<feature type="region of interest" description="Disordered" evidence="1">
    <location>
        <begin position="1"/>
        <end position="41"/>
    </location>
</feature>
<feature type="region of interest" description="Disordered" evidence="1">
    <location>
        <begin position="107"/>
        <end position="142"/>
    </location>
</feature>
<dbReference type="GO" id="GO:0070530">
    <property type="term" value="F:K63-linked polyubiquitin modification-dependent protein binding"/>
    <property type="evidence" value="ECO:0007669"/>
    <property type="project" value="Ensembl"/>
</dbReference>
<keyword evidence="4" id="KW-1185">Reference proteome</keyword>
<reference evidence="3" key="2">
    <citation type="submission" date="2025-08" db="UniProtKB">
        <authorList>
            <consortium name="Ensembl"/>
        </authorList>
    </citation>
    <scope>IDENTIFICATION</scope>
    <source>
        <strain evidence="3">Isolate ISIS603380</strain>
    </source>
</reference>